<dbReference type="GO" id="GO:0006412">
    <property type="term" value="P:translation"/>
    <property type="evidence" value="ECO:0007669"/>
    <property type="project" value="InterPro"/>
</dbReference>
<dbReference type="PROSITE" id="PS01015">
    <property type="entry name" value="RIBOSOMAL_L19"/>
    <property type="match status" value="1"/>
</dbReference>
<dbReference type="InterPro" id="IPR038657">
    <property type="entry name" value="Ribosomal_bL19_sf"/>
</dbReference>
<dbReference type="InterPro" id="IPR008991">
    <property type="entry name" value="Translation_prot_SH3-like_sf"/>
</dbReference>
<name>A0A2T9ZDZ3_9FUNG</name>
<dbReference type="GO" id="GO:0003735">
    <property type="term" value="F:structural constituent of ribosome"/>
    <property type="evidence" value="ECO:0007669"/>
    <property type="project" value="InterPro"/>
</dbReference>
<evidence type="ECO:0000313" key="5">
    <source>
        <dbReference type="EMBL" id="PVV02818.1"/>
    </source>
</evidence>
<comment type="caution">
    <text evidence="5">The sequence shown here is derived from an EMBL/GenBank/DDBJ whole genome shotgun (WGS) entry which is preliminary data.</text>
</comment>
<dbReference type="EMBL" id="MBFS01000325">
    <property type="protein sequence ID" value="PVV02818.1"/>
    <property type="molecule type" value="Genomic_DNA"/>
</dbReference>
<feature type="region of interest" description="Disordered" evidence="4">
    <location>
        <begin position="172"/>
        <end position="200"/>
    </location>
</feature>
<keyword evidence="3" id="KW-0687">Ribonucleoprotein</keyword>
<dbReference type="Pfam" id="PF01245">
    <property type="entry name" value="Ribosomal_L19"/>
    <property type="match status" value="1"/>
</dbReference>
<evidence type="ECO:0000256" key="3">
    <source>
        <dbReference type="ARBA" id="ARBA00023274"/>
    </source>
</evidence>
<organism evidence="5 6">
    <name type="scientific">Smittium megazygosporum</name>
    <dbReference type="NCBI Taxonomy" id="133381"/>
    <lineage>
        <taxon>Eukaryota</taxon>
        <taxon>Fungi</taxon>
        <taxon>Fungi incertae sedis</taxon>
        <taxon>Zoopagomycota</taxon>
        <taxon>Kickxellomycotina</taxon>
        <taxon>Harpellomycetes</taxon>
        <taxon>Harpellales</taxon>
        <taxon>Legeriomycetaceae</taxon>
        <taxon>Smittium</taxon>
    </lineage>
</organism>
<sequence>MKRTLGYLRPGRLLATSKAFSSTIPESVIVPKPEIPEIMKLPTEKKLNCMNVIQRENIHRADHDGRASLFIRRASPKDKMMPGDIVMVEIRNNLTNPDFTSKFLGICIGIFRKGIDTSFILRNVVLKSGVEMRFKAFSPLVKKVEILRKSSKIRRAKLYYLRDRQGSAVQSKHEEEIANFDNDSGKKPESASSKPRKSRR</sequence>
<dbReference type="OrthoDB" id="432645at2759"/>
<dbReference type="STRING" id="133381.A0A2T9ZDZ3"/>
<dbReference type="PANTHER" id="PTHR15680:SF9">
    <property type="entry name" value="LARGE RIBOSOMAL SUBUNIT PROTEIN BL19M"/>
    <property type="match status" value="1"/>
</dbReference>
<comment type="similarity">
    <text evidence="1">Belongs to the bacterial ribosomal protein bL19 family.</text>
</comment>
<keyword evidence="2" id="KW-0689">Ribosomal protein</keyword>
<dbReference type="SUPFAM" id="SSF50104">
    <property type="entry name" value="Translation proteins SH3-like domain"/>
    <property type="match status" value="1"/>
</dbReference>
<proteinExistence type="inferred from homology"/>
<accession>A0A2T9ZDZ3</accession>
<gene>
    <name evidence="5" type="ORF">BB560_002718</name>
</gene>
<evidence type="ECO:0000313" key="6">
    <source>
        <dbReference type="Proteomes" id="UP000245609"/>
    </source>
</evidence>
<protein>
    <recommendedName>
        <fullName evidence="7">Ribosomal protein L19</fullName>
    </recommendedName>
</protein>
<dbReference type="AlphaFoldDB" id="A0A2T9ZDZ3"/>
<dbReference type="InterPro" id="IPR018257">
    <property type="entry name" value="Ribosomal_bL19_CS"/>
</dbReference>
<evidence type="ECO:0000256" key="1">
    <source>
        <dbReference type="ARBA" id="ARBA00005781"/>
    </source>
</evidence>
<evidence type="ECO:0000256" key="2">
    <source>
        <dbReference type="ARBA" id="ARBA00022980"/>
    </source>
</evidence>
<keyword evidence="6" id="KW-1185">Reference proteome</keyword>
<dbReference type="PANTHER" id="PTHR15680">
    <property type="entry name" value="RIBOSOMAL PROTEIN L19"/>
    <property type="match status" value="1"/>
</dbReference>
<dbReference type="GO" id="GO:0005762">
    <property type="term" value="C:mitochondrial large ribosomal subunit"/>
    <property type="evidence" value="ECO:0007669"/>
    <property type="project" value="TreeGrafter"/>
</dbReference>
<evidence type="ECO:0000256" key="4">
    <source>
        <dbReference type="SAM" id="MobiDB-lite"/>
    </source>
</evidence>
<evidence type="ECO:0008006" key="7">
    <source>
        <dbReference type="Google" id="ProtNLM"/>
    </source>
</evidence>
<dbReference type="Proteomes" id="UP000245609">
    <property type="component" value="Unassembled WGS sequence"/>
</dbReference>
<dbReference type="InterPro" id="IPR001857">
    <property type="entry name" value="Ribosomal_bL19"/>
</dbReference>
<dbReference type="PRINTS" id="PR00061">
    <property type="entry name" value="RIBOSOMALL19"/>
</dbReference>
<dbReference type="Gene3D" id="2.30.30.790">
    <property type="match status" value="1"/>
</dbReference>
<reference evidence="5 6" key="1">
    <citation type="journal article" date="2018" name="MBio">
        <title>Comparative Genomics Reveals the Core Gene Toolbox for the Fungus-Insect Symbiosis.</title>
        <authorList>
            <person name="Wang Y."/>
            <person name="Stata M."/>
            <person name="Wang W."/>
            <person name="Stajich J.E."/>
            <person name="White M.M."/>
            <person name="Moncalvo J.M."/>
        </authorList>
    </citation>
    <scope>NUCLEOTIDE SEQUENCE [LARGE SCALE GENOMIC DNA]</scope>
    <source>
        <strain evidence="5 6">SC-DP-2</strain>
    </source>
</reference>